<gene>
    <name evidence="2" type="ORF">KIN20_017269</name>
</gene>
<proteinExistence type="predicted"/>
<reference evidence="2" key="1">
    <citation type="submission" date="2021-06" db="EMBL/GenBank/DDBJ databases">
        <title>Parelaphostrongylus tenuis whole genome reference sequence.</title>
        <authorList>
            <person name="Garwood T.J."/>
            <person name="Larsen P.A."/>
            <person name="Fountain-Jones N.M."/>
            <person name="Garbe J.R."/>
            <person name="Macchietto M.G."/>
            <person name="Kania S.A."/>
            <person name="Gerhold R.W."/>
            <person name="Richards J.E."/>
            <person name="Wolf T.M."/>
        </authorList>
    </citation>
    <scope>NUCLEOTIDE SEQUENCE</scope>
    <source>
        <strain evidence="2">MNPRO001-30</strain>
        <tissue evidence="2">Meninges</tissue>
    </source>
</reference>
<name>A0AAD5MZQ5_PARTN</name>
<keyword evidence="3" id="KW-1185">Reference proteome</keyword>
<protein>
    <submittedName>
        <fullName evidence="2">Uncharacterized protein</fullName>
    </submittedName>
</protein>
<feature type="region of interest" description="Disordered" evidence="1">
    <location>
        <begin position="41"/>
        <end position="64"/>
    </location>
</feature>
<dbReference type="AlphaFoldDB" id="A0AAD5MZQ5"/>
<accession>A0AAD5MZQ5</accession>
<comment type="caution">
    <text evidence="2">The sequence shown here is derived from an EMBL/GenBank/DDBJ whole genome shotgun (WGS) entry which is preliminary data.</text>
</comment>
<dbReference type="EMBL" id="JAHQIW010003460">
    <property type="protein sequence ID" value="KAJ1358761.1"/>
    <property type="molecule type" value="Genomic_DNA"/>
</dbReference>
<evidence type="ECO:0000313" key="3">
    <source>
        <dbReference type="Proteomes" id="UP001196413"/>
    </source>
</evidence>
<evidence type="ECO:0000256" key="1">
    <source>
        <dbReference type="SAM" id="MobiDB-lite"/>
    </source>
</evidence>
<organism evidence="2 3">
    <name type="scientific">Parelaphostrongylus tenuis</name>
    <name type="common">Meningeal worm</name>
    <dbReference type="NCBI Taxonomy" id="148309"/>
    <lineage>
        <taxon>Eukaryota</taxon>
        <taxon>Metazoa</taxon>
        <taxon>Ecdysozoa</taxon>
        <taxon>Nematoda</taxon>
        <taxon>Chromadorea</taxon>
        <taxon>Rhabditida</taxon>
        <taxon>Rhabditina</taxon>
        <taxon>Rhabditomorpha</taxon>
        <taxon>Strongyloidea</taxon>
        <taxon>Metastrongylidae</taxon>
        <taxon>Parelaphostrongylus</taxon>
    </lineage>
</organism>
<sequence length="64" mass="7350">MSSIQVNWCNSLAAVRFETLSSPTNHECSINAQHLERLASHSHPKQMTKEGEQMLNELRIHHLK</sequence>
<evidence type="ECO:0000313" key="2">
    <source>
        <dbReference type="EMBL" id="KAJ1358761.1"/>
    </source>
</evidence>
<dbReference type="Proteomes" id="UP001196413">
    <property type="component" value="Unassembled WGS sequence"/>
</dbReference>